<dbReference type="InterPro" id="IPR051115">
    <property type="entry name" value="LAPTM_transporter"/>
</dbReference>
<evidence type="ECO:0000256" key="7">
    <source>
        <dbReference type="SAM" id="Phobius"/>
    </source>
</evidence>
<comment type="subcellular location">
    <subcellularLocation>
        <location evidence="1">Endomembrane system</location>
        <topology evidence="1">Multi-pass membrane protein</topology>
    </subcellularLocation>
</comment>
<dbReference type="AlphaFoldDB" id="A0A7M7NNI9"/>
<dbReference type="PANTHER" id="PTHR12479:SF10">
    <property type="entry name" value="LYSOSOMAL-ASSOCIATED TRANSMEMBRANE PROTEIN"/>
    <property type="match status" value="1"/>
</dbReference>
<dbReference type="FunCoup" id="A0A7M7NNI9">
    <property type="interactions" value="1340"/>
</dbReference>
<evidence type="ECO:0000256" key="1">
    <source>
        <dbReference type="ARBA" id="ARBA00004127"/>
    </source>
</evidence>
<dbReference type="OrthoDB" id="10002163at2759"/>
<keyword evidence="3" id="KW-0813">Transport</keyword>
<evidence type="ECO:0000313" key="9">
    <source>
        <dbReference type="Proteomes" id="UP000007110"/>
    </source>
</evidence>
<organism evidence="8 9">
    <name type="scientific">Strongylocentrotus purpuratus</name>
    <name type="common">Purple sea urchin</name>
    <dbReference type="NCBI Taxonomy" id="7668"/>
    <lineage>
        <taxon>Eukaryota</taxon>
        <taxon>Metazoa</taxon>
        <taxon>Echinodermata</taxon>
        <taxon>Eleutherozoa</taxon>
        <taxon>Echinozoa</taxon>
        <taxon>Echinoidea</taxon>
        <taxon>Euechinoidea</taxon>
        <taxon>Echinacea</taxon>
        <taxon>Camarodonta</taxon>
        <taxon>Echinidea</taxon>
        <taxon>Strongylocentrotidae</taxon>
        <taxon>Strongylocentrotus</taxon>
    </lineage>
</organism>
<dbReference type="PANTHER" id="PTHR12479">
    <property type="entry name" value="LYSOSOMAL-ASSOCIATED TRANSMEMBRANE PROTEIN"/>
    <property type="match status" value="1"/>
</dbReference>
<keyword evidence="4 7" id="KW-0812">Transmembrane</keyword>
<evidence type="ECO:0000256" key="3">
    <source>
        <dbReference type="ARBA" id="ARBA00022448"/>
    </source>
</evidence>
<dbReference type="OMA" id="WFSTSCC"/>
<accession>A0A7M7NNI9</accession>
<protein>
    <recommendedName>
        <fullName evidence="10">Lysosomal-associated transmembrane protein 4A</fullName>
    </recommendedName>
</protein>
<dbReference type="GO" id="GO:0012505">
    <property type="term" value="C:endomembrane system"/>
    <property type="evidence" value="ECO:0007669"/>
    <property type="project" value="UniProtKB-SubCell"/>
</dbReference>
<dbReference type="GeneID" id="100890040"/>
<evidence type="ECO:0000256" key="4">
    <source>
        <dbReference type="ARBA" id="ARBA00022692"/>
    </source>
</evidence>
<dbReference type="InterPro" id="IPR004687">
    <property type="entry name" value="LAPTM4/5"/>
</dbReference>
<keyword evidence="6 7" id="KW-0472">Membrane</keyword>
<dbReference type="KEGG" id="spu:100890040"/>
<evidence type="ECO:0008006" key="10">
    <source>
        <dbReference type="Google" id="ProtNLM"/>
    </source>
</evidence>
<dbReference type="GO" id="GO:0005765">
    <property type="term" value="C:lysosomal membrane"/>
    <property type="evidence" value="ECO:0000318"/>
    <property type="project" value="GO_Central"/>
</dbReference>
<evidence type="ECO:0000256" key="5">
    <source>
        <dbReference type="ARBA" id="ARBA00022989"/>
    </source>
</evidence>
<dbReference type="RefSeq" id="XP_030839108.1">
    <property type="nucleotide sequence ID" value="XM_030983248.1"/>
</dbReference>
<comment type="similarity">
    <text evidence="2">Belongs to the LAPTM4/LAPTM5 transporter family.</text>
</comment>
<feature type="transmembrane region" description="Helical" evidence="7">
    <location>
        <begin position="75"/>
        <end position="94"/>
    </location>
</feature>
<dbReference type="EnsemblMetazoa" id="XM_030983248">
    <property type="protein sequence ID" value="XP_030839108"/>
    <property type="gene ID" value="LOC100890040"/>
</dbReference>
<evidence type="ECO:0000313" key="8">
    <source>
        <dbReference type="EnsemblMetazoa" id="XP_030839108"/>
    </source>
</evidence>
<reference evidence="8" key="2">
    <citation type="submission" date="2021-01" db="UniProtKB">
        <authorList>
            <consortium name="EnsemblMetazoa"/>
        </authorList>
    </citation>
    <scope>IDENTIFICATION</scope>
</reference>
<sequence>MRTRWGTPSAPACCLCLDVRTGSILIGLWHLMGQMFAMLLIASMIMRGGDNAMNIDLDEQDPPQTPLSLNSQHDASDYCVGLVIVFCFLLITTMMMKGIIQYRSGYILPFFCLQLFDFFITFLTCIGVMSYYPDFDYEDSPKFPYNQEFMHWKENLPVSKYDIESPVFTFIALALFLGIMLFKFYCIACIWACYKHTASMELKEIGQCPDTEALLPSYDEAIKIKIDKPPPPPAYQE</sequence>
<evidence type="ECO:0000256" key="6">
    <source>
        <dbReference type="ARBA" id="ARBA00023136"/>
    </source>
</evidence>
<proteinExistence type="inferred from homology"/>
<feature type="transmembrane region" description="Helical" evidence="7">
    <location>
        <begin position="106"/>
        <end position="132"/>
    </location>
</feature>
<feature type="transmembrane region" description="Helical" evidence="7">
    <location>
        <begin position="167"/>
        <end position="194"/>
    </location>
</feature>
<evidence type="ECO:0000256" key="2">
    <source>
        <dbReference type="ARBA" id="ARBA00010076"/>
    </source>
</evidence>
<dbReference type="InParanoid" id="A0A7M7NNI9"/>
<dbReference type="Proteomes" id="UP000007110">
    <property type="component" value="Unassembled WGS sequence"/>
</dbReference>
<keyword evidence="9" id="KW-1185">Reference proteome</keyword>
<dbReference type="Pfam" id="PF03821">
    <property type="entry name" value="Mtp"/>
    <property type="match status" value="1"/>
</dbReference>
<keyword evidence="5 7" id="KW-1133">Transmembrane helix</keyword>
<reference evidence="9" key="1">
    <citation type="submission" date="2015-02" db="EMBL/GenBank/DDBJ databases">
        <title>Genome sequencing for Strongylocentrotus purpuratus.</title>
        <authorList>
            <person name="Murali S."/>
            <person name="Liu Y."/>
            <person name="Vee V."/>
            <person name="English A."/>
            <person name="Wang M."/>
            <person name="Skinner E."/>
            <person name="Han Y."/>
            <person name="Muzny D.M."/>
            <person name="Worley K.C."/>
            <person name="Gibbs R.A."/>
        </authorList>
    </citation>
    <scope>NUCLEOTIDE SEQUENCE</scope>
</reference>
<name>A0A7M7NNI9_STRPU</name>
<feature type="transmembrane region" description="Helical" evidence="7">
    <location>
        <begin position="24"/>
        <end position="46"/>
    </location>
</feature>